<sequence length="197" mass="22785">MVDLSESKRHYNKDIRPASLFPDLQIAYFIYGSNHWLFSFCRGLRRLPRSPSAAARRGHSRNHVKRIQQGYEAVLLRIDDLSSPVLGRVIHFGRSTTASRIIWPMRPSSVVFARCLDLDCYRNDTGADYLRNVISQIQPFDCDSEFMSMKSAVSDAIKVSDDIGFTRFMVSIWVDKDEQRANMIKAYNQELHEGNRY</sequence>
<protein>
    <submittedName>
        <fullName evidence="1">Uncharacterized protein</fullName>
    </submittedName>
</protein>
<evidence type="ECO:0000313" key="2">
    <source>
        <dbReference type="Proteomes" id="UP000320762"/>
    </source>
</evidence>
<keyword evidence="2" id="KW-1185">Reference proteome</keyword>
<name>A0A550BSF9_9AGAR</name>
<proteinExistence type="predicted"/>
<dbReference type="AlphaFoldDB" id="A0A550BSF9"/>
<comment type="caution">
    <text evidence="1">The sequence shown here is derived from an EMBL/GenBank/DDBJ whole genome shotgun (WGS) entry which is preliminary data.</text>
</comment>
<accession>A0A550BSF9</accession>
<dbReference type="EMBL" id="VDMD01000132">
    <property type="protein sequence ID" value="TRM55477.1"/>
    <property type="molecule type" value="Genomic_DNA"/>
</dbReference>
<dbReference type="Proteomes" id="UP000320762">
    <property type="component" value="Unassembled WGS sequence"/>
</dbReference>
<organism evidence="1 2">
    <name type="scientific">Schizophyllum amplum</name>
    <dbReference type="NCBI Taxonomy" id="97359"/>
    <lineage>
        <taxon>Eukaryota</taxon>
        <taxon>Fungi</taxon>
        <taxon>Dikarya</taxon>
        <taxon>Basidiomycota</taxon>
        <taxon>Agaricomycotina</taxon>
        <taxon>Agaricomycetes</taxon>
        <taxon>Agaricomycetidae</taxon>
        <taxon>Agaricales</taxon>
        <taxon>Schizophyllaceae</taxon>
        <taxon>Schizophyllum</taxon>
    </lineage>
</organism>
<evidence type="ECO:0000313" key="1">
    <source>
        <dbReference type="EMBL" id="TRM55477.1"/>
    </source>
</evidence>
<reference evidence="1 2" key="1">
    <citation type="journal article" date="2019" name="New Phytol.">
        <title>Comparative genomics reveals unique wood-decay strategies and fruiting body development in the Schizophyllaceae.</title>
        <authorList>
            <person name="Almasi E."/>
            <person name="Sahu N."/>
            <person name="Krizsan K."/>
            <person name="Balint B."/>
            <person name="Kovacs G.M."/>
            <person name="Kiss B."/>
            <person name="Cseklye J."/>
            <person name="Drula E."/>
            <person name="Henrissat B."/>
            <person name="Nagy I."/>
            <person name="Chovatia M."/>
            <person name="Adam C."/>
            <person name="LaButti K."/>
            <person name="Lipzen A."/>
            <person name="Riley R."/>
            <person name="Grigoriev I.V."/>
            <person name="Nagy L.G."/>
        </authorList>
    </citation>
    <scope>NUCLEOTIDE SEQUENCE [LARGE SCALE GENOMIC DNA]</scope>
    <source>
        <strain evidence="1 2">NL-1724</strain>
    </source>
</reference>
<gene>
    <name evidence="1" type="ORF">BD626DRAFT_525828</name>
</gene>